<organism evidence="2 4">
    <name type="scientific">Sulfuracidifex tepidarius</name>
    <dbReference type="NCBI Taxonomy" id="1294262"/>
    <lineage>
        <taxon>Archaea</taxon>
        <taxon>Thermoproteota</taxon>
        <taxon>Thermoprotei</taxon>
        <taxon>Sulfolobales</taxon>
        <taxon>Sulfolobaceae</taxon>
        <taxon>Sulfuracidifex</taxon>
    </lineage>
</organism>
<name>A0A510DYF4_9CREN</name>
<keyword evidence="1" id="KW-1133">Transmembrane helix</keyword>
<accession>A0A510E6E6</accession>
<evidence type="ECO:0000313" key="4">
    <source>
        <dbReference type="Proteomes" id="UP000322983"/>
    </source>
</evidence>
<dbReference type="KEGG" id="step:IC006_2597"/>
<dbReference type="Proteomes" id="UP000325030">
    <property type="component" value="Chromosome"/>
</dbReference>
<gene>
    <name evidence="2" type="ORF">IC006_2597</name>
    <name evidence="3" type="ORF">IC007_2611</name>
</gene>
<reference evidence="5" key="1">
    <citation type="submission" date="2018-09" db="EMBL/GenBank/DDBJ databases">
        <title>Complete Genome Sequencing of Sulfolobus sp. JCM 16834.</title>
        <authorList>
            <person name="Kato S."/>
            <person name="Itoh T."/>
            <person name="Ohkuma M."/>
        </authorList>
    </citation>
    <scope>NUCLEOTIDE SEQUENCE [LARGE SCALE GENOMIC DNA]</scope>
    <source>
        <strain evidence="5">IC-007</strain>
    </source>
</reference>
<accession>A0A510DYF4</accession>
<dbReference type="Proteomes" id="UP000322983">
    <property type="component" value="Chromosome"/>
</dbReference>
<protein>
    <submittedName>
        <fullName evidence="2">Uncharacterized protein</fullName>
    </submittedName>
</protein>
<evidence type="ECO:0000313" key="5">
    <source>
        <dbReference type="Proteomes" id="UP000325030"/>
    </source>
</evidence>
<sequence length="42" mass="4504">MGMDSTSLVGLLIDLSYVAMGLVIFGFGAGIALWFLRKKGRV</sequence>
<dbReference type="EMBL" id="AP018929">
    <property type="protein sequence ID" value="BBG25262.1"/>
    <property type="molecule type" value="Genomic_DNA"/>
</dbReference>
<evidence type="ECO:0000313" key="3">
    <source>
        <dbReference type="EMBL" id="BBG28056.1"/>
    </source>
</evidence>
<keyword evidence="4" id="KW-1185">Reference proteome</keyword>
<dbReference type="AlphaFoldDB" id="A0A510DYF4"/>
<keyword evidence="1" id="KW-0472">Membrane</keyword>
<proteinExistence type="predicted"/>
<reference evidence="2 4" key="2">
    <citation type="journal article" date="2020" name="Int. J. Syst. Evol. Microbiol.">
        <title>Sulfuracidifex tepidarius gen. nov., sp. nov. and transfer of Sulfolobus metallicus Huber and Stetter 1992 to the genus Sulfuracidifex as Sulfuracidifex metallicus comb. nov.</title>
        <authorList>
            <person name="Itoh T."/>
            <person name="Miura T."/>
            <person name="Sakai H.D."/>
            <person name="Kato S."/>
            <person name="Ohkuma M."/>
            <person name="Takashina T."/>
        </authorList>
    </citation>
    <scope>NUCLEOTIDE SEQUENCE [LARGE SCALE GENOMIC DNA]</scope>
    <source>
        <strain evidence="2 4">IC-006</strain>
        <strain evidence="3">IC-007</strain>
    </source>
</reference>
<dbReference type="EMBL" id="AP018930">
    <property type="protein sequence ID" value="BBG28056.1"/>
    <property type="molecule type" value="Genomic_DNA"/>
</dbReference>
<evidence type="ECO:0000256" key="1">
    <source>
        <dbReference type="SAM" id="Phobius"/>
    </source>
</evidence>
<feature type="transmembrane region" description="Helical" evidence="1">
    <location>
        <begin position="15"/>
        <end position="36"/>
    </location>
</feature>
<keyword evidence="1" id="KW-0812">Transmembrane</keyword>
<evidence type="ECO:0000313" key="2">
    <source>
        <dbReference type="EMBL" id="BBG25262.1"/>
    </source>
</evidence>